<name>A0A9J5WYP0_SOLCO</name>
<comment type="caution">
    <text evidence="2">The sequence shown here is derived from an EMBL/GenBank/DDBJ whole genome shotgun (WGS) entry which is preliminary data.</text>
</comment>
<evidence type="ECO:0000313" key="3">
    <source>
        <dbReference type="Proteomes" id="UP000824120"/>
    </source>
</evidence>
<evidence type="ECO:0000256" key="1">
    <source>
        <dbReference type="SAM" id="Coils"/>
    </source>
</evidence>
<dbReference type="OrthoDB" id="974159at2759"/>
<keyword evidence="3" id="KW-1185">Reference proteome</keyword>
<gene>
    <name evidence="2" type="ORF">H5410_051628</name>
</gene>
<accession>A0A9J5WYP0</accession>
<organism evidence="2 3">
    <name type="scientific">Solanum commersonii</name>
    <name type="common">Commerson's wild potato</name>
    <name type="synonym">Commerson's nightshade</name>
    <dbReference type="NCBI Taxonomy" id="4109"/>
    <lineage>
        <taxon>Eukaryota</taxon>
        <taxon>Viridiplantae</taxon>
        <taxon>Streptophyta</taxon>
        <taxon>Embryophyta</taxon>
        <taxon>Tracheophyta</taxon>
        <taxon>Spermatophyta</taxon>
        <taxon>Magnoliopsida</taxon>
        <taxon>eudicotyledons</taxon>
        <taxon>Gunneridae</taxon>
        <taxon>Pentapetalae</taxon>
        <taxon>asterids</taxon>
        <taxon>lamiids</taxon>
        <taxon>Solanales</taxon>
        <taxon>Solanaceae</taxon>
        <taxon>Solanoideae</taxon>
        <taxon>Solaneae</taxon>
        <taxon>Solanum</taxon>
    </lineage>
</organism>
<reference evidence="2 3" key="1">
    <citation type="submission" date="2020-09" db="EMBL/GenBank/DDBJ databases">
        <title>De no assembly of potato wild relative species, Solanum commersonii.</title>
        <authorList>
            <person name="Cho K."/>
        </authorList>
    </citation>
    <scope>NUCLEOTIDE SEQUENCE [LARGE SCALE GENOMIC DNA]</scope>
    <source>
        <strain evidence="2">LZ3.2</strain>
        <tissue evidence="2">Leaf</tissue>
    </source>
</reference>
<feature type="coiled-coil region" evidence="1">
    <location>
        <begin position="1"/>
        <end position="35"/>
    </location>
</feature>
<evidence type="ECO:0000313" key="2">
    <source>
        <dbReference type="EMBL" id="KAG5581001.1"/>
    </source>
</evidence>
<dbReference type="EMBL" id="JACXVP010000010">
    <property type="protein sequence ID" value="KAG5581001.1"/>
    <property type="molecule type" value="Genomic_DNA"/>
</dbReference>
<protein>
    <submittedName>
        <fullName evidence="2">Uncharacterized protein</fullName>
    </submittedName>
</protein>
<keyword evidence="1" id="KW-0175">Coiled coil</keyword>
<sequence>MSNSSANVKELKCKLRKYEEEVKVLPEKRKNEKANSVLRKLTSLTMEDHTLYKELPPDMVMFATHLYNEGYFKDSNFTCFENIYALDFVKYVVGQFGRDHKRLLIRCLLHLFIEELRYSIA</sequence>
<dbReference type="Proteomes" id="UP000824120">
    <property type="component" value="Chromosome 10"/>
</dbReference>
<dbReference type="AlphaFoldDB" id="A0A9J5WYP0"/>
<proteinExistence type="predicted"/>